<gene>
    <name evidence="8" type="ORF">A6J80_09005</name>
</gene>
<protein>
    <submittedName>
        <fullName evidence="8">Flagellar biosynthesis protein FlhA</fullName>
    </submittedName>
</protein>
<dbReference type="InterPro" id="IPR042193">
    <property type="entry name" value="FHIPEP_3"/>
</dbReference>
<comment type="similarity">
    <text evidence="2">Belongs to the FHIPEP (flagella/HR/invasion proteins export pore) family.</text>
</comment>
<dbReference type="InterPro" id="IPR042196">
    <property type="entry name" value="FHIPEP_4"/>
</dbReference>
<keyword evidence="8" id="KW-0966">Cell projection</keyword>
<keyword evidence="6 7" id="KW-0472">Membrane</keyword>
<dbReference type="GO" id="GO:0044780">
    <property type="term" value="P:bacterial-type flagellum assembly"/>
    <property type="evidence" value="ECO:0007669"/>
    <property type="project" value="TreeGrafter"/>
</dbReference>
<evidence type="ECO:0000256" key="7">
    <source>
        <dbReference type="SAM" id="Phobius"/>
    </source>
</evidence>
<keyword evidence="4 7" id="KW-0812">Transmembrane</keyword>
<name>A0A1V0GS18_9RHOB</name>
<dbReference type="KEGG" id="pye:A6J80_09005"/>
<dbReference type="InterPro" id="IPR042194">
    <property type="entry name" value="FHIPEP_1"/>
</dbReference>
<evidence type="ECO:0000256" key="3">
    <source>
        <dbReference type="ARBA" id="ARBA00022475"/>
    </source>
</evidence>
<evidence type="ECO:0000256" key="2">
    <source>
        <dbReference type="ARBA" id="ARBA00008835"/>
    </source>
</evidence>
<keyword evidence="8" id="KW-0969">Cilium</keyword>
<evidence type="ECO:0000256" key="4">
    <source>
        <dbReference type="ARBA" id="ARBA00022692"/>
    </source>
</evidence>
<comment type="subcellular location">
    <subcellularLocation>
        <location evidence="1">Cell membrane</location>
        <topology evidence="1">Multi-pass membrane protein</topology>
    </subcellularLocation>
</comment>
<evidence type="ECO:0000256" key="5">
    <source>
        <dbReference type="ARBA" id="ARBA00022989"/>
    </source>
</evidence>
<feature type="transmembrane region" description="Helical" evidence="7">
    <location>
        <begin position="263"/>
        <end position="285"/>
    </location>
</feature>
<dbReference type="PIRSF" id="PIRSF005419">
    <property type="entry name" value="FlhA"/>
    <property type="match status" value="1"/>
</dbReference>
<dbReference type="PANTHER" id="PTHR30161:SF1">
    <property type="entry name" value="FLAGELLAR BIOSYNTHESIS PROTEIN FLHA-RELATED"/>
    <property type="match status" value="1"/>
</dbReference>
<dbReference type="GO" id="GO:0005886">
    <property type="term" value="C:plasma membrane"/>
    <property type="evidence" value="ECO:0007669"/>
    <property type="project" value="UniProtKB-SubCell"/>
</dbReference>
<feature type="transmembrane region" description="Helical" evidence="7">
    <location>
        <begin position="322"/>
        <end position="339"/>
    </location>
</feature>
<dbReference type="Gene3D" id="1.10.8.540">
    <property type="entry name" value="FHIPEP family, domain 3"/>
    <property type="match status" value="1"/>
</dbReference>
<feature type="transmembrane region" description="Helical" evidence="7">
    <location>
        <begin position="129"/>
        <end position="152"/>
    </location>
</feature>
<evidence type="ECO:0000256" key="1">
    <source>
        <dbReference type="ARBA" id="ARBA00004651"/>
    </source>
</evidence>
<dbReference type="Pfam" id="PF00771">
    <property type="entry name" value="FHIPEP"/>
    <property type="match status" value="1"/>
</dbReference>
<dbReference type="GO" id="GO:0009306">
    <property type="term" value="P:protein secretion"/>
    <property type="evidence" value="ECO:0007669"/>
    <property type="project" value="InterPro"/>
</dbReference>
<reference evidence="8" key="1">
    <citation type="submission" date="2017-12" db="EMBL/GenBank/DDBJ databases">
        <title>FDA dAtabase for Regulatory Grade micrObial Sequences (FDA-ARGOS): Supporting development and validation of Infectious Disease Dx tests.</title>
        <authorList>
            <person name="Campos J."/>
            <person name="Goldberg B."/>
            <person name="Tallon L."/>
            <person name="Sadzewicz L."/>
            <person name="Sengamalay N."/>
            <person name="Ott S."/>
            <person name="Godinez A."/>
            <person name="Nagaraj S."/>
            <person name="Vyas G."/>
            <person name="Aluvathingal J."/>
            <person name="Nadendla S."/>
            <person name="Geyer C."/>
            <person name="Nandy P."/>
            <person name="Hobson J."/>
            <person name="Sichtig H."/>
        </authorList>
    </citation>
    <scope>NUCLEOTIDE SEQUENCE</scope>
    <source>
        <strain evidence="8">FDAARGOS_252</strain>
    </source>
</reference>
<feature type="transmembrane region" description="Helical" evidence="7">
    <location>
        <begin position="222"/>
        <end position="243"/>
    </location>
</feature>
<sequence length="711" mass="75547">MAHRPRACPGGPGEGAVTAVDTLPPGGGWPARPLIITGGLVVIVLSMVLPMPAAVLDVGIAFSIATATLILVMASLVERPTDFQAFPVLLLVSLLIRLSLNVSTTRLILTHGQNGPTAAGHVINGFSEFVAGGSLLVGLTVFAVITVVNFMVITKGSGRMAEVSARFALDSLPGKQLAIDGDLNSGAIDHDEAKRRRMQEQREISFYGSLDGASKFVKGDAIAGLIITLINLFVGLAAGILVHSMPVAEALSTYSRLTIGDSLVSQIPALITSMAAALLLSRGGATETTADLLSRQLMANWQVPAVVAGGMLVIGMIPGMPLPVFLTLAAILGALAWRIRRREAQAPVLTDAEPALPAAPAQARIGDVLDTEEISIEIGPGLIVSALDQGRGLGQRITNLRLHIARAYGLILPDVRITDGTGFADGEYVIRLQGVVRGRGQLLPRGVLALGPDAILQDLPGDEVREPVYGSAAKWIDPDRQEEAAVAGATVVIPMEVLSTHLMEVVKSNLPALLTLSAMQRMIRELCNLSDEHRAQMNQRFFDGMVPDKVSPDLLLAVLRGMLEERLSVRNLVLITDAVHEARNAPTPEACYELVRRRLRAQITEQFLAADGHLDLIQLHPQWEAEITRAETEAGRGGTAPVPQLQQRLVDALRKVLAGLPPATEPVLGVPDHRRRLVRLMLGSAGVALPVLGLDEIDPAARIRLCGTVSP</sequence>
<feature type="transmembrane region" description="Helical" evidence="7">
    <location>
        <begin position="89"/>
        <end position="109"/>
    </location>
</feature>
<dbReference type="AlphaFoldDB" id="A0A1V0GS18"/>
<dbReference type="EMBL" id="CP020442">
    <property type="protein sequence ID" value="ARC36499.1"/>
    <property type="molecule type" value="Genomic_DNA"/>
</dbReference>
<dbReference type="Gene3D" id="3.40.30.60">
    <property type="entry name" value="FHIPEP family, domain 1"/>
    <property type="match status" value="1"/>
</dbReference>
<dbReference type="PRINTS" id="PR00949">
    <property type="entry name" value="TYPE3IMAPROT"/>
</dbReference>
<feature type="transmembrane region" description="Helical" evidence="7">
    <location>
        <begin position="59"/>
        <end position="77"/>
    </location>
</feature>
<dbReference type="InterPro" id="IPR001712">
    <property type="entry name" value="T3SS_FHIPEP"/>
</dbReference>
<evidence type="ECO:0000256" key="6">
    <source>
        <dbReference type="ARBA" id="ARBA00023136"/>
    </source>
</evidence>
<organism evidence="8 9">
    <name type="scientific">Paracoccus yeei</name>
    <dbReference type="NCBI Taxonomy" id="147645"/>
    <lineage>
        <taxon>Bacteria</taxon>
        <taxon>Pseudomonadati</taxon>
        <taxon>Pseudomonadota</taxon>
        <taxon>Alphaproteobacteria</taxon>
        <taxon>Rhodobacterales</taxon>
        <taxon>Paracoccaceae</taxon>
        <taxon>Paracoccus</taxon>
    </lineage>
</organism>
<keyword evidence="9" id="KW-1185">Reference proteome</keyword>
<keyword evidence="8" id="KW-0282">Flagellum</keyword>
<evidence type="ECO:0000313" key="8">
    <source>
        <dbReference type="EMBL" id="ARC36499.1"/>
    </source>
</evidence>
<dbReference type="PANTHER" id="PTHR30161">
    <property type="entry name" value="FLAGELLAR EXPORT PROTEIN, MEMBRANE FLHA SUBUNIT-RELATED"/>
    <property type="match status" value="1"/>
</dbReference>
<evidence type="ECO:0000313" key="9">
    <source>
        <dbReference type="Proteomes" id="UP000191257"/>
    </source>
</evidence>
<keyword evidence="5 7" id="KW-1133">Transmembrane helix</keyword>
<dbReference type="Proteomes" id="UP000191257">
    <property type="component" value="Chromosome"/>
</dbReference>
<feature type="transmembrane region" description="Helical" evidence="7">
    <location>
        <begin position="34"/>
        <end position="53"/>
    </location>
</feature>
<dbReference type="Gene3D" id="3.40.50.12790">
    <property type="entry name" value="FHIPEP family, domain 4"/>
    <property type="match status" value="1"/>
</dbReference>
<proteinExistence type="inferred from homology"/>
<dbReference type="STRING" id="147645.A6J80_09005"/>
<dbReference type="eggNOG" id="COG1298">
    <property type="taxonomic scope" value="Bacteria"/>
</dbReference>
<accession>A0A1V0GS18</accession>
<keyword evidence="3" id="KW-1003">Cell membrane</keyword>